<keyword evidence="11 13" id="KW-0413">Isomerase</keyword>
<dbReference type="InterPro" id="IPR027304">
    <property type="entry name" value="Trigger_fact/SurA_dom_sf"/>
</dbReference>
<dbReference type="AlphaFoldDB" id="A0A518GA05"/>
<evidence type="ECO:0000256" key="1">
    <source>
        <dbReference type="ARBA" id="ARBA00004382"/>
    </source>
</evidence>
<evidence type="ECO:0000256" key="6">
    <source>
        <dbReference type="ARBA" id="ARBA00023136"/>
    </source>
</evidence>
<evidence type="ECO:0000256" key="3">
    <source>
        <dbReference type="ARBA" id="ARBA00022519"/>
    </source>
</evidence>
<evidence type="ECO:0000313" key="14">
    <source>
        <dbReference type="Proteomes" id="UP000318017"/>
    </source>
</evidence>
<feature type="domain" description="PpiC" evidence="12">
    <location>
        <begin position="341"/>
        <end position="440"/>
    </location>
</feature>
<dbReference type="SUPFAM" id="SSF54534">
    <property type="entry name" value="FKBP-like"/>
    <property type="match status" value="1"/>
</dbReference>
<dbReference type="InterPro" id="IPR000297">
    <property type="entry name" value="PPIase_PpiC"/>
</dbReference>
<dbReference type="PANTHER" id="PTHR47529">
    <property type="entry name" value="PEPTIDYL-PROLYL CIS-TRANS ISOMERASE D"/>
    <property type="match status" value="1"/>
</dbReference>
<protein>
    <recommendedName>
        <fullName evidence="9">Periplasmic chaperone PpiD</fullName>
    </recommendedName>
    <alternativeName>
        <fullName evidence="10">Periplasmic folding chaperone</fullName>
    </alternativeName>
</protein>
<keyword evidence="4" id="KW-0812">Transmembrane</keyword>
<evidence type="ECO:0000256" key="5">
    <source>
        <dbReference type="ARBA" id="ARBA00022989"/>
    </source>
</evidence>
<evidence type="ECO:0000256" key="8">
    <source>
        <dbReference type="ARBA" id="ARBA00038408"/>
    </source>
</evidence>
<evidence type="ECO:0000256" key="10">
    <source>
        <dbReference type="ARBA" id="ARBA00042775"/>
    </source>
</evidence>
<dbReference type="Gene3D" id="1.10.4030.10">
    <property type="entry name" value="Porin chaperone SurA, peptide-binding domain"/>
    <property type="match status" value="1"/>
</dbReference>
<gene>
    <name evidence="13" type="ORF">Q31a_37250</name>
</gene>
<dbReference type="KEGG" id="ahel:Q31a_37250"/>
<evidence type="ECO:0000256" key="9">
    <source>
        <dbReference type="ARBA" id="ARBA00040743"/>
    </source>
</evidence>
<dbReference type="PANTHER" id="PTHR47529:SF1">
    <property type="entry name" value="PERIPLASMIC CHAPERONE PPID"/>
    <property type="match status" value="1"/>
</dbReference>
<keyword evidence="3" id="KW-0997">Cell inner membrane</keyword>
<dbReference type="Gene3D" id="3.10.50.40">
    <property type="match status" value="1"/>
</dbReference>
<evidence type="ECO:0000256" key="7">
    <source>
        <dbReference type="ARBA" id="ARBA00023186"/>
    </source>
</evidence>
<comment type="subcellular location">
    <subcellularLocation>
        <location evidence="1">Cell inner membrane</location>
        <topology evidence="1">Single-pass type II membrane protein</topology>
        <orientation evidence="1">Periplasmic side</orientation>
    </subcellularLocation>
</comment>
<dbReference type="InterPro" id="IPR052029">
    <property type="entry name" value="PpiD_chaperone"/>
</dbReference>
<sequence>MRNPIFQPSRYRAPIGATLVVLWGMISGVPAQTPWAAAPARPAALPLPAANNSATSPRVVSLSPPAGPGPSISTPAYVPLSQAPSVQAPSVQTSVPGQVPGASPVAGLPPFPTSTGGGSVNAPVANTFTLPNAVGATPVGVTPSLSSAGVPTGRLVAYGSEEAAQVEAEQISSGELIAVVGSSHVLFGDMAGFVEPIIESNRDKIPNKQAEEQLRLKLTRQVLKQYVEIKAMYLEFFRDMAGTGSPQELQKMEKEVSTRAGKIFFEKQVPTMLKKYQVSDIGDLERKLDEKAMSLSMLRRQFVEQVLGAELENKYIPKSYEISREELLAYYQEHQTDWNVEPRAKWQQLTIRFDRHDRQSAEALIKGLGNEVFLGGKPFEAVAKQSSEGFTADKGGAYDWTTMGSLKSAKIDNAIFTLPVGELSQVIEDEIGLHIIRVTEREDGHTKSFADAQPEIREAITEKKRQKDVEELRAKILARTPVWSRWPEDLENIAHARPLSDVLGD</sequence>
<comment type="similarity">
    <text evidence="8">Belongs to the PpiD chaperone family.</text>
</comment>
<evidence type="ECO:0000313" key="13">
    <source>
        <dbReference type="EMBL" id="QDV25399.1"/>
    </source>
</evidence>
<name>A0A518GA05_9BACT</name>
<keyword evidence="11" id="KW-0697">Rotamase</keyword>
<dbReference type="Pfam" id="PF13145">
    <property type="entry name" value="Rotamase_2"/>
    <property type="match status" value="1"/>
</dbReference>
<reference evidence="13 14" key="1">
    <citation type="submission" date="2019-02" db="EMBL/GenBank/DDBJ databases">
        <title>Deep-cultivation of Planctomycetes and their phenomic and genomic characterization uncovers novel biology.</title>
        <authorList>
            <person name="Wiegand S."/>
            <person name="Jogler M."/>
            <person name="Boedeker C."/>
            <person name="Pinto D."/>
            <person name="Vollmers J."/>
            <person name="Rivas-Marin E."/>
            <person name="Kohn T."/>
            <person name="Peeters S.H."/>
            <person name="Heuer A."/>
            <person name="Rast P."/>
            <person name="Oberbeckmann S."/>
            <person name="Bunk B."/>
            <person name="Jeske O."/>
            <person name="Meyerdierks A."/>
            <person name="Storesund J.E."/>
            <person name="Kallscheuer N."/>
            <person name="Luecker S."/>
            <person name="Lage O.M."/>
            <person name="Pohl T."/>
            <person name="Merkel B.J."/>
            <person name="Hornburger P."/>
            <person name="Mueller R.-W."/>
            <person name="Bruemmer F."/>
            <person name="Labrenz M."/>
            <person name="Spormann A.M."/>
            <person name="Op den Camp H."/>
            <person name="Overmann J."/>
            <person name="Amann R."/>
            <person name="Jetten M.S.M."/>
            <person name="Mascher T."/>
            <person name="Medema M.H."/>
            <person name="Devos D.P."/>
            <person name="Kaster A.-K."/>
            <person name="Ovreas L."/>
            <person name="Rohde M."/>
            <person name="Galperin M.Y."/>
            <person name="Jogler C."/>
        </authorList>
    </citation>
    <scope>NUCLEOTIDE SEQUENCE [LARGE SCALE GENOMIC DNA]</scope>
    <source>
        <strain evidence="13 14">Q31a</strain>
    </source>
</reference>
<evidence type="ECO:0000256" key="11">
    <source>
        <dbReference type="PROSITE-ProRule" id="PRU00278"/>
    </source>
</evidence>
<dbReference type="SUPFAM" id="SSF109998">
    <property type="entry name" value="Triger factor/SurA peptide-binding domain-like"/>
    <property type="match status" value="1"/>
</dbReference>
<evidence type="ECO:0000256" key="4">
    <source>
        <dbReference type="ARBA" id="ARBA00022692"/>
    </source>
</evidence>
<dbReference type="GO" id="GO:0005886">
    <property type="term" value="C:plasma membrane"/>
    <property type="evidence" value="ECO:0007669"/>
    <property type="project" value="UniProtKB-SubCell"/>
</dbReference>
<dbReference type="RefSeq" id="WP_145080406.1">
    <property type="nucleotide sequence ID" value="NZ_CP036298.1"/>
</dbReference>
<evidence type="ECO:0000259" key="12">
    <source>
        <dbReference type="PROSITE" id="PS50198"/>
    </source>
</evidence>
<dbReference type="InterPro" id="IPR046357">
    <property type="entry name" value="PPIase_dom_sf"/>
</dbReference>
<keyword evidence="2" id="KW-1003">Cell membrane</keyword>
<dbReference type="Proteomes" id="UP000318017">
    <property type="component" value="Chromosome"/>
</dbReference>
<proteinExistence type="inferred from homology"/>
<accession>A0A518GA05</accession>
<dbReference type="EMBL" id="CP036298">
    <property type="protein sequence ID" value="QDV25399.1"/>
    <property type="molecule type" value="Genomic_DNA"/>
</dbReference>
<keyword evidence="7" id="KW-0143">Chaperone</keyword>
<dbReference type="PROSITE" id="PS50198">
    <property type="entry name" value="PPIC_PPIASE_2"/>
    <property type="match status" value="1"/>
</dbReference>
<evidence type="ECO:0000256" key="2">
    <source>
        <dbReference type="ARBA" id="ARBA00022475"/>
    </source>
</evidence>
<organism evidence="13 14">
    <name type="scientific">Aureliella helgolandensis</name>
    <dbReference type="NCBI Taxonomy" id="2527968"/>
    <lineage>
        <taxon>Bacteria</taxon>
        <taxon>Pseudomonadati</taxon>
        <taxon>Planctomycetota</taxon>
        <taxon>Planctomycetia</taxon>
        <taxon>Pirellulales</taxon>
        <taxon>Pirellulaceae</taxon>
        <taxon>Aureliella</taxon>
    </lineage>
</organism>
<keyword evidence="14" id="KW-1185">Reference proteome</keyword>
<dbReference type="OrthoDB" id="270355at2"/>
<dbReference type="GO" id="GO:0003755">
    <property type="term" value="F:peptidyl-prolyl cis-trans isomerase activity"/>
    <property type="evidence" value="ECO:0007669"/>
    <property type="project" value="UniProtKB-KW"/>
</dbReference>
<keyword evidence="5" id="KW-1133">Transmembrane helix</keyword>
<keyword evidence="6" id="KW-0472">Membrane</keyword>